<dbReference type="AlphaFoldDB" id="A0A1H0LXC0"/>
<dbReference type="SUPFAM" id="SSF55073">
    <property type="entry name" value="Nucleotide cyclase"/>
    <property type="match status" value="1"/>
</dbReference>
<dbReference type="InterPro" id="IPR000160">
    <property type="entry name" value="GGDEF_dom"/>
</dbReference>
<dbReference type="STRING" id="198616.SAMN05216193_1154"/>
<evidence type="ECO:0000256" key="1">
    <source>
        <dbReference type="ARBA" id="ARBA00001946"/>
    </source>
</evidence>
<name>A0A1H0LXC0_9PSED</name>
<evidence type="ECO:0000313" key="8">
    <source>
        <dbReference type="Proteomes" id="UP000242957"/>
    </source>
</evidence>
<organism evidence="7 8">
    <name type="scientific">Pseudomonas jinjuensis</name>
    <dbReference type="NCBI Taxonomy" id="198616"/>
    <lineage>
        <taxon>Bacteria</taxon>
        <taxon>Pseudomonadati</taxon>
        <taxon>Pseudomonadota</taxon>
        <taxon>Gammaproteobacteria</taxon>
        <taxon>Pseudomonadales</taxon>
        <taxon>Pseudomonadaceae</taxon>
        <taxon>Pseudomonas</taxon>
    </lineage>
</organism>
<evidence type="ECO:0000259" key="6">
    <source>
        <dbReference type="PROSITE" id="PS50887"/>
    </source>
</evidence>
<accession>A0A1H0LXC0</accession>
<dbReference type="GO" id="GO:1902201">
    <property type="term" value="P:negative regulation of bacterial-type flagellum-dependent cell motility"/>
    <property type="evidence" value="ECO:0007669"/>
    <property type="project" value="TreeGrafter"/>
</dbReference>
<dbReference type="CDD" id="cd01949">
    <property type="entry name" value="GGDEF"/>
    <property type="match status" value="1"/>
</dbReference>
<comment type="subcellular location">
    <subcellularLocation>
        <location evidence="2">Cell inner membrane</location>
    </subcellularLocation>
</comment>
<dbReference type="GO" id="GO:0052621">
    <property type="term" value="F:diguanylate cyclase activity"/>
    <property type="evidence" value="ECO:0007669"/>
    <property type="project" value="UniProtKB-EC"/>
</dbReference>
<reference evidence="8" key="1">
    <citation type="submission" date="2016-10" db="EMBL/GenBank/DDBJ databases">
        <authorList>
            <person name="Varghese N."/>
            <person name="Submissions S."/>
        </authorList>
    </citation>
    <scope>NUCLEOTIDE SEQUENCE [LARGE SCALE GENOMIC DNA]</scope>
    <source>
        <strain evidence="8">JCM 21621</strain>
    </source>
</reference>
<dbReference type="Gene3D" id="3.30.70.270">
    <property type="match status" value="1"/>
</dbReference>
<dbReference type="InterPro" id="IPR043128">
    <property type="entry name" value="Rev_trsase/Diguanyl_cyclase"/>
</dbReference>
<evidence type="ECO:0000256" key="2">
    <source>
        <dbReference type="ARBA" id="ARBA00004533"/>
    </source>
</evidence>
<keyword evidence="8" id="KW-1185">Reference proteome</keyword>
<feature type="transmembrane region" description="Helical" evidence="5">
    <location>
        <begin position="62"/>
        <end position="81"/>
    </location>
</feature>
<feature type="transmembrane region" description="Helical" evidence="5">
    <location>
        <begin position="151"/>
        <end position="169"/>
    </location>
</feature>
<dbReference type="GO" id="GO:0005886">
    <property type="term" value="C:plasma membrane"/>
    <property type="evidence" value="ECO:0007669"/>
    <property type="project" value="UniProtKB-SubCell"/>
</dbReference>
<dbReference type="PROSITE" id="PS50887">
    <property type="entry name" value="GGDEF"/>
    <property type="match status" value="1"/>
</dbReference>
<dbReference type="PANTHER" id="PTHR45138:SF9">
    <property type="entry name" value="DIGUANYLATE CYCLASE DGCM-RELATED"/>
    <property type="match status" value="1"/>
</dbReference>
<evidence type="ECO:0000256" key="5">
    <source>
        <dbReference type="SAM" id="Phobius"/>
    </source>
</evidence>
<dbReference type="GO" id="GO:0043709">
    <property type="term" value="P:cell adhesion involved in single-species biofilm formation"/>
    <property type="evidence" value="ECO:0007669"/>
    <property type="project" value="TreeGrafter"/>
</dbReference>
<dbReference type="OrthoDB" id="9812260at2"/>
<feature type="transmembrane region" description="Helical" evidence="5">
    <location>
        <begin position="93"/>
        <end position="112"/>
    </location>
</feature>
<evidence type="ECO:0000256" key="4">
    <source>
        <dbReference type="ARBA" id="ARBA00034247"/>
    </source>
</evidence>
<comment type="cofactor">
    <cofactor evidence="1">
        <name>Mg(2+)</name>
        <dbReference type="ChEBI" id="CHEBI:18420"/>
    </cofactor>
</comment>
<dbReference type="InterPro" id="IPR050469">
    <property type="entry name" value="Diguanylate_Cyclase"/>
</dbReference>
<dbReference type="EC" id="2.7.7.65" evidence="3"/>
<keyword evidence="5" id="KW-0812">Transmembrane</keyword>
<dbReference type="EMBL" id="FNIJ01000015">
    <property type="protein sequence ID" value="SDO72869.1"/>
    <property type="molecule type" value="Genomic_DNA"/>
</dbReference>
<gene>
    <name evidence="7" type="ORF">SAMN05216193_1154</name>
</gene>
<dbReference type="Proteomes" id="UP000242957">
    <property type="component" value="Unassembled WGS sequence"/>
</dbReference>
<proteinExistence type="predicted"/>
<evidence type="ECO:0000256" key="3">
    <source>
        <dbReference type="ARBA" id="ARBA00012528"/>
    </source>
</evidence>
<feature type="domain" description="GGDEF" evidence="6">
    <location>
        <begin position="250"/>
        <end position="380"/>
    </location>
</feature>
<evidence type="ECO:0000313" key="7">
    <source>
        <dbReference type="EMBL" id="SDO72869.1"/>
    </source>
</evidence>
<dbReference type="RefSeq" id="WP_084315527.1">
    <property type="nucleotide sequence ID" value="NZ_FNIJ01000015.1"/>
</dbReference>
<dbReference type="SMART" id="SM00267">
    <property type="entry name" value="GGDEF"/>
    <property type="match status" value="1"/>
</dbReference>
<sequence>MQLSVPTLLVVDLYILTLVGGLMCFAWYRGRREPTLGYMSAALLLGALATFLGSLRNLGIDYVPIVIGNALLFFSYAMIWMSMRVFAGRPPHWPGVFAGVALWLLMCIWPPFYESLPARILLGSLLTIAYCVLAGGELWRSRRKLEVSLRPILLLLSLHIGVYSVRLVLDRELPYAPVPEGGISFFAILIFETMLFAIGLAFAALAMVKERAELKFRSAALSDPLTGAGNRRAFMDTGELLLRMCAERGESAALLLCDLDNFKQLNDAFGHPAGDQVLVEFSRITSSRMRRKDIFARIGGEEFACLLPEAAAEGAYQVAERVRREFAELPFIAEGQLSVSIGIATTREAGHDLARLLELADQALYAAKAKGRNRIELAASEPGGDRRARD</sequence>
<feature type="transmembrane region" description="Helical" evidence="5">
    <location>
        <begin position="35"/>
        <end position="56"/>
    </location>
</feature>
<dbReference type="NCBIfam" id="TIGR00254">
    <property type="entry name" value="GGDEF"/>
    <property type="match status" value="1"/>
</dbReference>
<dbReference type="Pfam" id="PF00990">
    <property type="entry name" value="GGDEF"/>
    <property type="match status" value="1"/>
</dbReference>
<protein>
    <recommendedName>
        <fullName evidence="3">diguanylate cyclase</fullName>
        <ecNumber evidence="3">2.7.7.65</ecNumber>
    </recommendedName>
</protein>
<keyword evidence="5" id="KW-0472">Membrane</keyword>
<feature type="transmembrane region" description="Helical" evidence="5">
    <location>
        <begin position="181"/>
        <end position="208"/>
    </location>
</feature>
<dbReference type="PANTHER" id="PTHR45138">
    <property type="entry name" value="REGULATORY COMPONENTS OF SENSORY TRANSDUCTION SYSTEM"/>
    <property type="match status" value="1"/>
</dbReference>
<dbReference type="FunFam" id="3.30.70.270:FF:000001">
    <property type="entry name" value="Diguanylate cyclase domain protein"/>
    <property type="match status" value="1"/>
</dbReference>
<dbReference type="InterPro" id="IPR029787">
    <property type="entry name" value="Nucleotide_cyclase"/>
</dbReference>
<comment type="catalytic activity">
    <reaction evidence="4">
        <text>2 GTP = 3',3'-c-di-GMP + 2 diphosphate</text>
        <dbReference type="Rhea" id="RHEA:24898"/>
        <dbReference type="ChEBI" id="CHEBI:33019"/>
        <dbReference type="ChEBI" id="CHEBI:37565"/>
        <dbReference type="ChEBI" id="CHEBI:58805"/>
        <dbReference type="EC" id="2.7.7.65"/>
    </reaction>
</comment>
<feature type="transmembrane region" description="Helical" evidence="5">
    <location>
        <begin position="6"/>
        <end position="28"/>
    </location>
</feature>
<feature type="transmembrane region" description="Helical" evidence="5">
    <location>
        <begin position="118"/>
        <end position="139"/>
    </location>
</feature>
<keyword evidence="5" id="KW-1133">Transmembrane helix</keyword>